<keyword evidence="1" id="KW-0472">Membrane</keyword>
<evidence type="ECO:0000313" key="2">
    <source>
        <dbReference type="EMBL" id="KAK6219869.1"/>
    </source>
</evidence>
<protein>
    <submittedName>
        <fullName evidence="2">Uncharacterized protein</fullName>
    </submittedName>
</protein>
<keyword evidence="1" id="KW-0812">Transmembrane</keyword>
<gene>
    <name evidence="2" type="ORF">QIS74_05371</name>
</gene>
<comment type="caution">
    <text evidence="2">The sequence shown here is derived from an EMBL/GenBank/DDBJ whole genome shotgun (WGS) entry which is preliminary data.</text>
</comment>
<evidence type="ECO:0000313" key="3">
    <source>
        <dbReference type="Proteomes" id="UP001327957"/>
    </source>
</evidence>
<sequence>MYEDGNCSAIKQPAKMRIPTLQTILFFFVLFGAASAGRRHYQMLRQKCCANPSHNLCRVALERWHLCQEARKKGQHVSKCGDFGQHNDFARIACRPGIDGPPDWKDEEKPKA</sequence>
<accession>A0AAV9TEU0</accession>
<proteinExistence type="predicted"/>
<keyword evidence="3" id="KW-1185">Reference proteome</keyword>
<dbReference type="AlphaFoldDB" id="A0AAV9TEU0"/>
<name>A0AAV9TEU0_9PEZI</name>
<feature type="transmembrane region" description="Helical" evidence="1">
    <location>
        <begin position="20"/>
        <end position="37"/>
    </location>
</feature>
<dbReference type="EMBL" id="JASAOK010000030">
    <property type="protein sequence ID" value="KAK6219869.1"/>
    <property type="molecule type" value="Genomic_DNA"/>
</dbReference>
<organism evidence="2 3">
    <name type="scientific">Colletotrichum tabaci</name>
    <dbReference type="NCBI Taxonomy" id="1209068"/>
    <lineage>
        <taxon>Eukaryota</taxon>
        <taxon>Fungi</taxon>
        <taxon>Dikarya</taxon>
        <taxon>Ascomycota</taxon>
        <taxon>Pezizomycotina</taxon>
        <taxon>Sordariomycetes</taxon>
        <taxon>Hypocreomycetidae</taxon>
        <taxon>Glomerellales</taxon>
        <taxon>Glomerellaceae</taxon>
        <taxon>Colletotrichum</taxon>
        <taxon>Colletotrichum destructivum species complex</taxon>
    </lineage>
</organism>
<reference evidence="2 3" key="1">
    <citation type="submission" date="2023-04" db="EMBL/GenBank/DDBJ databases">
        <title>Colletotrichum tabacum stain YC1 causing leaf anthracnose on Nicotiana tabacum(L.) cv.</title>
        <authorList>
            <person name="Ji Z."/>
            <person name="Wang M."/>
            <person name="Zhang J."/>
            <person name="Wang N."/>
            <person name="Zhou Z."/>
        </authorList>
    </citation>
    <scope>NUCLEOTIDE SEQUENCE [LARGE SCALE GENOMIC DNA]</scope>
    <source>
        <strain evidence="2 3">YC1</strain>
    </source>
</reference>
<evidence type="ECO:0000256" key="1">
    <source>
        <dbReference type="SAM" id="Phobius"/>
    </source>
</evidence>
<dbReference type="Proteomes" id="UP001327957">
    <property type="component" value="Unassembled WGS sequence"/>
</dbReference>
<keyword evidence="1" id="KW-1133">Transmembrane helix</keyword>